<dbReference type="EnsemblBacteria" id="ADF64555">
    <property type="protein sequence ID" value="ADF64555"/>
    <property type="gene ID" value="ECL_05033"/>
</dbReference>
<dbReference type="AlphaFoldDB" id="A0A0H3CV77"/>
<organism evidence="5 6">
    <name type="scientific">Enterobacter cloacae subsp. cloacae (strain ATCC 13047 / DSM 30054 / NBRC 13535 / NCTC 10005 / WDCM 00083 / NCDC 279-56)</name>
    <dbReference type="NCBI Taxonomy" id="716541"/>
    <lineage>
        <taxon>Bacteria</taxon>
        <taxon>Pseudomonadati</taxon>
        <taxon>Pseudomonadota</taxon>
        <taxon>Gammaproteobacteria</taxon>
        <taxon>Enterobacterales</taxon>
        <taxon>Enterobacteriaceae</taxon>
        <taxon>Enterobacter</taxon>
        <taxon>Enterobacter cloacae complex</taxon>
    </lineage>
</organism>
<dbReference type="InterPro" id="IPR018060">
    <property type="entry name" value="HTH_AraC"/>
</dbReference>
<reference evidence="5 6" key="1">
    <citation type="journal article" date="2010" name="J. Bacteriol.">
        <title>Complete genome sequence of Enterobacter cloacae subsp. cloacae type strain ATCC 13047.</title>
        <authorList>
            <person name="Ren Y."/>
            <person name="Ren Y."/>
            <person name="Zhou Z."/>
            <person name="Guo X."/>
            <person name="Li Y."/>
            <person name="Feng L."/>
            <person name="Wang L."/>
        </authorList>
    </citation>
    <scope>NUCLEOTIDE SEQUENCE [LARGE SCALE GENOMIC DNA]</scope>
    <source>
        <strain evidence="6">ATCC 13047 / DSM 30054 / NBRC 13535 / NCTC 10005 / WDCM 00083 / NCDC 279-56</strain>
    </source>
</reference>
<dbReference type="PROSITE" id="PS00041">
    <property type="entry name" value="HTH_ARAC_FAMILY_1"/>
    <property type="match status" value="1"/>
</dbReference>
<dbReference type="eggNOG" id="COG2207">
    <property type="taxonomic scope" value="Bacteria"/>
</dbReference>
<protein>
    <submittedName>
        <fullName evidence="5">AraC family transcriptional regulator</fullName>
    </submittedName>
</protein>
<keyword evidence="3" id="KW-0804">Transcription</keyword>
<evidence type="ECO:0000259" key="4">
    <source>
        <dbReference type="PROSITE" id="PS01124"/>
    </source>
</evidence>
<evidence type="ECO:0000256" key="2">
    <source>
        <dbReference type="ARBA" id="ARBA00023125"/>
    </source>
</evidence>
<sequence>MHSDITRILTELVNRTLSLGQIHFSARAEQSPRTAPCLVITLNNSCEAIFSSSGHMTHHPANFLRINFGKQQMAIELQRENVPAQQVQVARRGPRTGAFLLQTLAELQMQPDEQDTARLVVLSLLSHCRDLFGSDIRTANRSRALFEAIRSYIDEHHVSLLTRESVAQAFYISPNYLSHLFQKVGSVGFNEYLTQTRLEHARQLLKGYDLKIKDIAARCGFMDSNYFCRLFRKHTERSPSEYRRQYHSQLTAKK</sequence>
<dbReference type="HOGENOM" id="CLU_000445_81_2_6"/>
<dbReference type="GO" id="GO:0003700">
    <property type="term" value="F:DNA-binding transcription factor activity"/>
    <property type="evidence" value="ECO:0007669"/>
    <property type="project" value="InterPro"/>
</dbReference>
<dbReference type="STRING" id="716541.ECL_05033"/>
<dbReference type="PATRIC" id="fig|716541.4.peg.5166"/>
<gene>
    <name evidence="5" type="ordered locus">ECL_05033</name>
</gene>
<dbReference type="SUPFAM" id="SSF46689">
    <property type="entry name" value="Homeodomain-like"/>
    <property type="match status" value="1"/>
</dbReference>
<dbReference type="PANTHER" id="PTHR43280">
    <property type="entry name" value="ARAC-FAMILY TRANSCRIPTIONAL REGULATOR"/>
    <property type="match status" value="1"/>
</dbReference>
<dbReference type="EMBL" id="CP001918">
    <property type="protein sequence ID" value="ADF64555.1"/>
    <property type="molecule type" value="Genomic_DNA"/>
</dbReference>
<keyword evidence="1" id="KW-0805">Transcription regulation</keyword>
<keyword evidence="6" id="KW-1185">Reference proteome</keyword>
<proteinExistence type="predicted"/>
<dbReference type="InterPro" id="IPR020449">
    <property type="entry name" value="Tscrpt_reg_AraC-type_HTH"/>
</dbReference>
<evidence type="ECO:0000256" key="3">
    <source>
        <dbReference type="ARBA" id="ARBA00023163"/>
    </source>
</evidence>
<dbReference type="OrthoDB" id="1050625at2"/>
<dbReference type="RefSeq" id="WP_013099303.1">
    <property type="nucleotide sequence ID" value="NC_014121.1"/>
</dbReference>
<dbReference type="Proteomes" id="UP000002363">
    <property type="component" value="Chromosome"/>
</dbReference>
<dbReference type="Pfam" id="PF12833">
    <property type="entry name" value="HTH_18"/>
    <property type="match status" value="1"/>
</dbReference>
<dbReference type="InterPro" id="IPR009057">
    <property type="entry name" value="Homeodomain-like_sf"/>
</dbReference>
<dbReference type="SMART" id="SM00342">
    <property type="entry name" value="HTH_ARAC"/>
    <property type="match status" value="1"/>
</dbReference>
<evidence type="ECO:0000313" key="6">
    <source>
        <dbReference type="Proteomes" id="UP000002363"/>
    </source>
</evidence>
<dbReference type="Gene3D" id="1.10.10.60">
    <property type="entry name" value="Homeodomain-like"/>
    <property type="match status" value="2"/>
</dbReference>
<keyword evidence="2" id="KW-0238">DNA-binding</keyword>
<dbReference type="PANTHER" id="PTHR43280:SF10">
    <property type="entry name" value="REGULATORY PROTEIN POCR"/>
    <property type="match status" value="1"/>
</dbReference>
<dbReference type="PRINTS" id="PR00032">
    <property type="entry name" value="HTHARAC"/>
</dbReference>
<name>A0A0H3CV77_ENTCC</name>
<evidence type="ECO:0000313" key="5">
    <source>
        <dbReference type="EMBL" id="ADF64555.1"/>
    </source>
</evidence>
<dbReference type="GO" id="GO:0043565">
    <property type="term" value="F:sequence-specific DNA binding"/>
    <property type="evidence" value="ECO:0007669"/>
    <property type="project" value="InterPro"/>
</dbReference>
<dbReference type="PROSITE" id="PS01124">
    <property type="entry name" value="HTH_ARAC_FAMILY_2"/>
    <property type="match status" value="1"/>
</dbReference>
<dbReference type="KEGG" id="enc:ECL_05033"/>
<dbReference type="InterPro" id="IPR018062">
    <property type="entry name" value="HTH_AraC-typ_CS"/>
</dbReference>
<accession>A0A0H3CV77</accession>
<feature type="domain" description="HTH araC/xylS-type" evidence="4">
    <location>
        <begin position="147"/>
        <end position="245"/>
    </location>
</feature>
<evidence type="ECO:0000256" key="1">
    <source>
        <dbReference type="ARBA" id="ARBA00023015"/>
    </source>
</evidence>